<feature type="binding site" evidence="7">
    <location>
        <position position="91"/>
    </location>
    <ligand>
        <name>Mg(2+)</name>
        <dbReference type="ChEBI" id="CHEBI:18420"/>
        <label>1</label>
        <note>catalytic</note>
    </ligand>
</feature>
<dbReference type="Gene3D" id="3.30.540.10">
    <property type="entry name" value="Fructose-1,6-Bisphosphatase, subunit A, domain 1"/>
    <property type="match status" value="1"/>
</dbReference>
<evidence type="ECO:0000313" key="8">
    <source>
        <dbReference type="EMBL" id="QMW21545.1"/>
    </source>
</evidence>
<keyword evidence="6 7" id="KW-0460">Magnesium</keyword>
<dbReference type="InterPro" id="IPR050725">
    <property type="entry name" value="CysQ/Inositol_MonoPase"/>
</dbReference>
<feature type="binding site" evidence="7">
    <location>
        <position position="212"/>
    </location>
    <ligand>
        <name>Mg(2+)</name>
        <dbReference type="ChEBI" id="CHEBI:18420"/>
        <label>1</label>
        <note>catalytic</note>
    </ligand>
</feature>
<comment type="similarity">
    <text evidence="1 6">Belongs to the inositol monophosphatase superfamily. CysQ family.</text>
</comment>
<feature type="binding site" evidence="6">
    <location>
        <position position="91"/>
    </location>
    <ligand>
        <name>Mg(2+)</name>
        <dbReference type="ChEBI" id="CHEBI:18420"/>
        <label>2</label>
    </ligand>
</feature>
<feature type="binding site" evidence="6">
    <location>
        <position position="88"/>
    </location>
    <ligand>
        <name>Mg(2+)</name>
        <dbReference type="ChEBI" id="CHEBI:18420"/>
        <label>1</label>
    </ligand>
</feature>
<keyword evidence="3 6" id="KW-0997">Cell inner membrane</keyword>
<evidence type="ECO:0000256" key="3">
    <source>
        <dbReference type="ARBA" id="ARBA00022519"/>
    </source>
</evidence>
<feature type="binding site" evidence="7">
    <location>
        <position position="90"/>
    </location>
    <ligand>
        <name>Mg(2+)</name>
        <dbReference type="ChEBI" id="CHEBI:18420"/>
        <label>2</label>
    </ligand>
</feature>
<keyword evidence="6 7" id="KW-0479">Metal-binding</keyword>
<dbReference type="InterPro" id="IPR000760">
    <property type="entry name" value="Inositol_monophosphatase-like"/>
</dbReference>
<comment type="function">
    <text evidence="6">Converts adenosine-3',5'-bisphosphate (PAP) to AMP.</text>
</comment>
<evidence type="ECO:0000256" key="7">
    <source>
        <dbReference type="PIRSR" id="PIRSR600760-2"/>
    </source>
</evidence>
<evidence type="ECO:0000313" key="9">
    <source>
        <dbReference type="Proteomes" id="UP000515292"/>
    </source>
</evidence>
<feature type="binding site" evidence="6">
    <location>
        <position position="69"/>
    </location>
    <ligand>
        <name>Mg(2+)</name>
        <dbReference type="ChEBI" id="CHEBI:18420"/>
        <label>1</label>
    </ligand>
</feature>
<protein>
    <recommendedName>
        <fullName evidence="6">3'(2'),5'-bisphosphate nucleotidase CysQ</fullName>
        <ecNumber evidence="6">3.1.3.7</ecNumber>
    </recommendedName>
    <alternativeName>
        <fullName evidence="6">3'(2'),5-bisphosphonucleoside 3'(2')-phosphohydrolase</fullName>
    </alternativeName>
    <alternativeName>
        <fullName evidence="6">3'-phosphoadenosine 5'-phosphate phosphatase</fullName>
        <shortName evidence="6">PAP phosphatase</shortName>
    </alternativeName>
</protein>
<evidence type="ECO:0000256" key="5">
    <source>
        <dbReference type="ARBA" id="ARBA00023136"/>
    </source>
</evidence>
<proteinExistence type="inferred from homology"/>
<dbReference type="EMBL" id="CP059851">
    <property type="protein sequence ID" value="QMW21545.1"/>
    <property type="molecule type" value="Genomic_DNA"/>
</dbReference>
<dbReference type="GO" id="GO:0050427">
    <property type="term" value="P:3'-phosphoadenosine 5'-phosphosulfate metabolic process"/>
    <property type="evidence" value="ECO:0007669"/>
    <property type="project" value="TreeGrafter"/>
</dbReference>
<dbReference type="PANTHER" id="PTHR43028:SF5">
    <property type="entry name" value="3'(2'),5'-BISPHOSPHATE NUCLEOTIDASE 1"/>
    <property type="match status" value="1"/>
</dbReference>
<dbReference type="RefSeq" id="WP_182294394.1">
    <property type="nucleotide sequence ID" value="NZ_CP059851.1"/>
</dbReference>
<keyword evidence="9" id="KW-1185">Reference proteome</keyword>
<feature type="binding site" evidence="7">
    <location>
        <position position="88"/>
    </location>
    <ligand>
        <name>Mg(2+)</name>
        <dbReference type="ChEBI" id="CHEBI:18420"/>
        <label>1</label>
        <note>catalytic</note>
    </ligand>
</feature>
<keyword evidence="4 6" id="KW-0378">Hydrolase</keyword>
<feature type="binding site" evidence="6">
    <location>
        <begin position="90"/>
        <end position="93"/>
    </location>
    <ligand>
        <name>substrate</name>
    </ligand>
</feature>
<comment type="cofactor">
    <cofactor evidence="6 7">
        <name>Mg(2+)</name>
        <dbReference type="ChEBI" id="CHEBI:18420"/>
    </cofactor>
</comment>
<dbReference type="InterPro" id="IPR020550">
    <property type="entry name" value="Inositol_monophosphatase_CS"/>
</dbReference>
<sequence length="260" mass="27219">MPKDHSALIAALAPAMHDAGALIERIKAAGLTHSDKADASPVTQADTQAEALLEAAIRAADPDAVIVGEEAVAAGIMPDPCGRFWLIDPLDGTRDFIAGRSDYSVNIGLVEAGVPVLGLVLHPPTNTLWAGARGLGAWVERDGMRTAIRTRAMPPAPRIVTSHSHLDERTKAWVATIPDAIITPSGSSLKFCLLAEGLADLYPRFGPTSEWDTAAADAILRAAGGLTLGPDATHFPYAKPGYRNGAFLAIADPACPLRLV</sequence>
<dbReference type="Pfam" id="PF00459">
    <property type="entry name" value="Inositol_P"/>
    <property type="match status" value="1"/>
</dbReference>
<dbReference type="HAMAP" id="MF_02095">
    <property type="entry name" value="CysQ"/>
    <property type="match status" value="1"/>
</dbReference>
<dbReference type="KEGG" id="sand:H3309_08910"/>
<evidence type="ECO:0000256" key="6">
    <source>
        <dbReference type="HAMAP-Rule" id="MF_02095"/>
    </source>
</evidence>
<evidence type="ECO:0000256" key="1">
    <source>
        <dbReference type="ARBA" id="ARBA00005289"/>
    </source>
</evidence>
<feature type="binding site" evidence="6">
    <location>
        <position position="212"/>
    </location>
    <ligand>
        <name>Mg(2+)</name>
        <dbReference type="ChEBI" id="CHEBI:18420"/>
        <label>2</label>
    </ligand>
</feature>
<keyword evidence="2 6" id="KW-1003">Cell membrane</keyword>
<dbReference type="Gene3D" id="3.40.190.80">
    <property type="match status" value="1"/>
</dbReference>
<name>A0A7G5IDV3_9SPHN</name>
<dbReference type="GO" id="GO:0000287">
    <property type="term" value="F:magnesium ion binding"/>
    <property type="evidence" value="ECO:0007669"/>
    <property type="project" value="UniProtKB-UniRule"/>
</dbReference>
<comment type="catalytic activity">
    <reaction evidence="6">
        <text>adenosine 3',5'-bisphosphate + H2O = AMP + phosphate</text>
        <dbReference type="Rhea" id="RHEA:10040"/>
        <dbReference type="ChEBI" id="CHEBI:15377"/>
        <dbReference type="ChEBI" id="CHEBI:43474"/>
        <dbReference type="ChEBI" id="CHEBI:58343"/>
        <dbReference type="ChEBI" id="CHEBI:456215"/>
        <dbReference type="EC" id="3.1.3.7"/>
    </reaction>
</comment>
<comment type="subcellular location">
    <subcellularLocation>
        <location evidence="6">Cell inner membrane</location>
        <topology evidence="6">Peripheral membrane protein</topology>
        <orientation evidence="6">Cytoplasmic side</orientation>
    </subcellularLocation>
</comment>
<feature type="binding site" evidence="6">
    <location>
        <position position="69"/>
    </location>
    <ligand>
        <name>substrate</name>
    </ligand>
</feature>
<dbReference type="GO" id="GO:0005886">
    <property type="term" value="C:plasma membrane"/>
    <property type="evidence" value="ECO:0007669"/>
    <property type="project" value="UniProtKB-SubCell"/>
</dbReference>
<feature type="binding site" evidence="6">
    <location>
        <position position="212"/>
    </location>
    <ligand>
        <name>substrate</name>
    </ligand>
</feature>
<reference evidence="8 9" key="1">
    <citation type="submission" date="2020-07" db="EMBL/GenBank/DDBJ databases">
        <title>Complete genome sequence for Sandaracinobacter sp. M6.</title>
        <authorList>
            <person name="Tang Y."/>
            <person name="Liu Q."/>
            <person name="Guo Z."/>
            <person name="Lei P."/>
            <person name="Huang B."/>
        </authorList>
    </citation>
    <scope>NUCLEOTIDE SEQUENCE [LARGE SCALE GENOMIC DNA]</scope>
    <source>
        <strain evidence="8 9">M6</strain>
    </source>
</reference>
<dbReference type="EC" id="3.1.3.7" evidence="6"/>
<dbReference type="AlphaFoldDB" id="A0A7G5IDV3"/>
<feature type="binding site" evidence="6">
    <location>
        <position position="90"/>
    </location>
    <ligand>
        <name>Mg(2+)</name>
        <dbReference type="ChEBI" id="CHEBI:18420"/>
        <label>1</label>
    </ligand>
</feature>
<feature type="binding site" evidence="7">
    <location>
        <position position="69"/>
    </location>
    <ligand>
        <name>Mg(2+)</name>
        <dbReference type="ChEBI" id="CHEBI:18420"/>
        <label>1</label>
        <note>catalytic</note>
    </ligand>
</feature>
<dbReference type="PANTHER" id="PTHR43028">
    <property type="entry name" value="3'(2'),5'-BISPHOSPHATE NUCLEOTIDASE 1"/>
    <property type="match status" value="1"/>
</dbReference>
<dbReference type="InterPro" id="IPR006240">
    <property type="entry name" value="CysQ"/>
</dbReference>
<dbReference type="GO" id="GO:0000103">
    <property type="term" value="P:sulfate assimilation"/>
    <property type="evidence" value="ECO:0007669"/>
    <property type="project" value="TreeGrafter"/>
</dbReference>
<dbReference type="GO" id="GO:0008441">
    <property type="term" value="F:3'(2'),5'-bisphosphate nucleotidase activity"/>
    <property type="evidence" value="ECO:0007669"/>
    <property type="project" value="UniProtKB-UniRule"/>
</dbReference>
<gene>
    <name evidence="6" type="primary">cysQ</name>
    <name evidence="8" type="ORF">H3309_08910</name>
</gene>
<dbReference type="GO" id="GO:0046854">
    <property type="term" value="P:phosphatidylinositol phosphate biosynthetic process"/>
    <property type="evidence" value="ECO:0007669"/>
    <property type="project" value="InterPro"/>
</dbReference>
<feature type="binding site" evidence="6">
    <location>
        <position position="88"/>
    </location>
    <ligand>
        <name>Mg(2+)</name>
        <dbReference type="ChEBI" id="CHEBI:18420"/>
        <label>2</label>
    </ligand>
</feature>
<evidence type="ECO:0000256" key="2">
    <source>
        <dbReference type="ARBA" id="ARBA00022475"/>
    </source>
</evidence>
<evidence type="ECO:0000256" key="4">
    <source>
        <dbReference type="ARBA" id="ARBA00022801"/>
    </source>
</evidence>
<dbReference type="SUPFAM" id="SSF56655">
    <property type="entry name" value="Carbohydrate phosphatase"/>
    <property type="match status" value="1"/>
</dbReference>
<accession>A0A7G5IDV3</accession>
<dbReference type="PROSITE" id="PS00630">
    <property type="entry name" value="IMP_2"/>
    <property type="match status" value="1"/>
</dbReference>
<dbReference type="PRINTS" id="PR00377">
    <property type="entry name" value="IMPHPHTASES"/>
</dbReference>
<organism evidence="8 9">
    <name type="scientific">Sandaracinobacteroides saxicola</name>
    <dbReference type="NCBI Taxonomy" id="2759707"/>
    <lineage>
        <taxon>Bacteria</taxon>
        <taxon>Pseudomonadati</taxon>
        <taxon>Pseudomonadota</taxon>
        <taxon>Alphaproteobacteria</taxon>
        <taxon>Sphingomonadales</taxon>
        <taxon>Sphingosinicellaceae</taxon>
        <taxon>Sandaracinobacteroides</taxon>
    </lineage>
</organism>
<dbReference type="CDD" id="cd01638">
    <property type="entry name" value="CysQ"/>
    <property type="match status" value="1"/>
</dbReference>
<dbReference type="Proteomes" id="UP000515292">
    <property type="component" value="Chromosome"/>
</dbReference>
<keyword evidence="5 6" id="KW-0472">Membrane</keyword>